<name>A0A2Z4JC46_9ACTN</name>
<dbReference type="Proteomes" id="UP000249616">
    <property type="component" value="Chromosome"/>
</dbReference>
<keyword evidence="2" id="KW-1133">Transmembrane helix</keyword>
<accession>A0A2Z4JC46</accession>
<gene>
    <name evidence="3" type="ORF">DN051_21240</name>
</gene>
<organism evidence="3 4">
    <name type="scientific">Streptomyces cadmiisoli</name>
    <dbReference type="NCBI Taxonomy" id="2184053"/>
    <lineage>
        <taxon>Bacteria</taxon>
        <taxon>Bacillati</taxon>
        <taxon>Actinomycetota</taxon>
        <taxon>Actinomycetes</taxon>
        <taxon>Kitasatosporales</taxon>
        <taxon>Streptomycetaceae</taxon>
        <taxon>Streptomyces</taxon>
        <taxon>Streptomyces aurantiacus group</taxon>
    </lineage>
</organism>
<evidence type="ECO:0000313" key="3">
    <source>
        <dbReference type="EMBL" id="AWW42570.1"/>
    </source>
</evidence>
<keyword evidence="4" id="KW-1185">Reference proteome</keyword>
<keyword evidence="2" id="KW-0472">Membrane</keyword>
<feature type="region of interest" description="Disordered" evidence="1">
    <location>
        <begin position="49"/>
        <end position="79"/>
    </location>
</feature>
<proteinExistence type="predicted"/>
<dbReference type="EMBL" id="CP030073">
    <property type="protein sequence ID" value="AWW42570.1"/>
    <property type="molecule type" value="Genomic_DNA"/>
</dbReference>
<sequence>MSEPAAAAPEPPSVPPRRRGRTALLIVGAAVLGVVAGTCVGYQVQAGREPTPLPPLSQPVLPRATGPAPEPLSAAQDRKVRTEGDLRKLLLKKPAGAKKLDWPTEAGGWLDISAYAGTFTEPSRKFSSLVSDEFRRAAVVGWKTGSSYSVEIRLVQFRHEETLAAVDSVNNHKDWAEKDDHVESRHIPGTGEGMAYAHPRPETRPGYEPLYRAQAHALRGDIAMEIWISGDRPIGMETVMDLAERQMERL</sequence>
<feature type="transmembrane region" description="Helical" evidence="2">
    <location>
        <begin position="23"/>
        <end position="44"/>
    </location>
</feature>
<evidence type="ECO:0000313" key="4">
    <source>
        <dbReference type="Proteomes" id="UP000249616"/>
    </source>
</evidence>
<evidence type="ECO:0000256" key="1">
    <source>
        <dbReference type="SAM" id="MobiDB-lite"/>
    </source>
</evidence>
<dbReference type="AlphaFoldDB" id="A0A2Z4JC46"/>
<dbReference type="KEGG" id="scad:DN051_21240"/>
<protein>
    <submittedName>
        <fullName evidence="3">Uncharacterized protein</fullName>
    </submittedName>
</protein>
<reference evidence="3 4" key="1">
    <citation type="journal article" date="2019" name="Int. J. Syst. Evol. Microbiol.">
        <title>Streptomyces cadmiisoli sp. nov., a novel actinomycete isolated from cadmium-contaminated soil.</title>
        <authorList>
            <person name="Li K."/>
            <person name="Tang X."/>
            <person name="Zhao J."/>
            <person name="Guo Y."/>
            <person name="Tang Y."/>
            <person name="Gao J."/>
        </authorList>
    </citation>
    <scope>NUCLEOTIDE SEQUENCE [LARGE SCALE GENOMIC DNA]</scope>
    <source>
        <strain evidence="3 4">ZFG47</strain>
    </source>
</reference>
<keyword evidence="2" id="KW-0812">Transmembrane</keyword>
<evidence type="ECO:0000256" key="2">
    <source>
        <dbReference type="SAM" id="Phobius"/>
    </source>
</evidence>